<accession>A0A2H9TGR9</accession>
<comment type="caution">
    <text evidence="2">The sequence shown here is derived from an EMBL/GenBank/DDBJ whole genome shotgun (WGS) entry which is preliminary data.</text>
</comment>
<sequence>MPTIVKIEAEWCLGEGSTGSLSIPVDSESGSMEECRIRINETISKIIEASPEDRKRPEPESSDSEASVSVEE</sequence>
<proteinExistence type="predicted"/>
<dbReference type="AlphaFoldDB" id="A0A2H9TGR9"/>
<organism evidence="2 3">
    <name type="scientific">Paramicrosporidium saccamoebae</name>
    <dbReference type="NCBI Taxonomy" id="1246581"/>
    <lineage>
        <taxon>Eukaryota</taxon>
        <taxon>Fungi</taxon>
        <taxon>Fungi incertae sedis</taxon>
        <taxon>Cryptomycota</taxon>
        <taxon>Cryptomycota incertae sedis</taxon>
        <taxon>Paramicrosporidium</taxon>
    </lineage>
</organism>
<evidence type="ECO:0000313" key="3">
    <source>
        <dbReference type="Proteomes" id="UP000240830"/>
    </source>
</evidence>
<protein>
    <submittedName>
        <fullName evidence="2">Uncharacterized protein</fullName>
    </submittedName>
</protein>
<feature type="region of interest" description="Disordered" evidence="1">
    <location>
        <begin position="46"/>
        <end position="72"/>
    </location>
</feature>
<dbReference type="Proteomes" id="UP000240830">
    <property type="component" value="Unassembled WGS sequence"/>
</dbReference>
<reference evidence="2 3" key="1">
    <citation type="submission" date="2016-10" db="EMBL/GenBank/DDBJ databases">
        <title>The genome of Paramicrosporidium saccamoebae is the missing link in understanding Cryptomycota and Microsporidia evolution.</title>
        <authorList>
            <person name="Quandt C.A."/>
            <person name="Beaudet D."/>
            <person name="Corsaro D."/>
            <person name="Michel R."/>
            <person name="Corradi N."/>
            <person name="James T."/>
        </authorList>
    </citation>
    <scope>NUCLEOTIDE SEQUENCE [LARGE SCALE GENOMIC DNA]</scope>
    <source>
        <strain evidence="2 3">KSL3</strain>
    </source>
</reference>
<evidence type="ECO:0000313" key="2">
    <source>
        <dbReference type="EMBL" id="PJF16915.1"/>
    </source>
</evidence>
<keyword evidence="3" id="KW-1185">Reference proteome</keyword>
<name>A0A2H9TGR9_9FUNG</name>
<evidence type="ECO:0000256" key="1">
    <source>
        <dbReference type="SAM" id="MobiDB-lite"/>
    </source>
</evidence>
<dbReference type="EMBL" id="MTSL01000201">
    <property type="protein sequence ID" value="PJF16915.1"/>
    <property type="molecule type" value="Genomic_DNA"/>
</dbReference>
<gene>
    <name evidence="2" type="ORF">PSACC_03250</name>
</gene>